<proteinExistence type="inferred from homology"/>
<feature type="transmembrane region" description="Helical" evidence="6">
    <location>
        <begin position="155"/>
        <end position="175"/>
    </location>
</feature>
<dbReference type="EMBL" id="FPKR01000008">
    <property type="protein sequence ID" value="SFZ77066.1"/>
    <property type="molecule type" value="Genomic_DNA"/>
</dbReference>
<protein>
    <submittedName>
        <fullName evidence="7">Predicted PurR-regulated permease PerM</fullName>
    </submittedName>
</protein>
<comment type="subcellular location">
    <subcellularLocation>
        <location evidence="1">Membrane</location>
        <topology evidence="1">Multi-pass membrane protein</topology>
    </subcellularLocation>
</comment>
<accession>A0A1K2HLE6</accession>
<evidence type="ECO:0000256" key="2">
    <source>
        <dbReference type="ARBA" id="ARBA00009773"/>
    </source>
</evidence>
<dbReference type="OrthoDB" id="5792512at2"/>
<evidence type="ECO:0000313" key="8">
    <source>
        <dbReference type="Proteomes" id="UP000186513"/>
    </source>
</evidence>
<keyword evidence="5 6" id="KW-0472">Membrane</keyword>
<dbReference type="AlphaFoldDB" id="A0A1K2HLE6"/>
<evidence type="ECO:0000256" key="3">
    <source>
        <dbReference type="ARBA" id="ARBA00022692"/>
    </source>
</evidence>
<feature type="transmembrane region" description="Helical" evidence="6">
    <location>
        <begin position="276"/>
        <end position="296"/>
    </location>
</feature>
<keyword evidence="3 6" id="KW-0812">Transmembrane</keyword>
<gene>
    <name evidence="7" type="ORF">SAMN02745887_02216</name>
</gene>
<keyword evidence="8" id="KW-1185">Reference proteome</keyword>
<evidence type="ECO:0000256" key="4">
    <source>
        <dbReference type="ARBA" id="ARBA00022989"/>
    </source>
</evidence>
<dbReference type="Proteomes" id="UP000186513">
    <property type="component" value="Unassembled WGS sequence"/>
</dbReference>
<name>A0A1K2HLE6_9NEIS</name>
<evidence type="ECO:0000313" key="7">
    <source>
        <dbReference type="EMBL" id="SFZ77066.1"/>
    </source>
</evidence>
<feature type="transmembrane region" description="Helical" evidence="6">
    <location>
        <begin position="12"/>
        <end position="31"/>
    </location>
</feature>
<feature type="transmembrane region" description="Helical" evidence="6">
    <location>
        <begin position="308"/>
        <end position="341"/>
    </location>
</feature>
<dbReference type="GO" id="GO:0055085">
    <property type="term" value="P:transmembrane transport"/>
    <property type="evidence" value="ECO:0007669"/>
    <property type="project" value="TreeGrafter"/>
</dbReference>
<dbReference type="STRING" id="1121279.SAMN02745887_02216"/>
<feature type="transmembrane region" description="Helical" evidence="6">
    <location>
        <begin position="216"/>
        <end position="235"/>
    </location>
</feature>
<dbReference type="RefSeq" id="WP_072428727.1">
    <property type="nucleotide sequence ID" value="NZ_FPKR01000008.1"/>
</dbReference>
<evidence type="ECO:0000256" key="5">
    <source>
        <dbReference type="ARBA" id="ARBA00023136"/>
    </source>
</evidence>
<reference evidence="7 8" key="1">
    <citation type="submission" date="2016-11" db="EMBL/GenBank/DDBJ databases">
        <authorList>
            <person name="Jaros S."/>
            <person name="Januszkiewicz K."/>
            <person name="Wedrychowicz H."/>
        </authorList>
    </citation>
    <scope>NUCLEOTIDE SEQUENCE [LARGE SCALE GENOMIC DNA]</scope>
    <source>
        <strain evidence="7 8">DSM 18899</strain>
    </source>
</reference>
<evidence type="ECO:0000256" key="6">
    <source>
        <dbReference type="SAM" id="Phobius"/>
    </source>
</evidence>
<feature type="transmembrane region" description="Helical" evidence="6">
    <location>
        <begin position="67"/>
        <end position="88"/>
    </location>
</feature>
<dbReference type="Pfam" id="PF01594">
    <property type="entry name" value="AI-2E_transport"/>
    <property type="match status" value="1"/>
</dbReference>
<keyword evidence="4 6" id="KW-1133">Transmembrane helix</keyword>
<organism evidence="7 8">
    <name type="scientific">Chitinimonas taiwanensis DSM 18899</name>
    <dbReference type="NCBI Taxonomy" id="1121279"/>
    <lineage>
        <taxon>Bacteria</taxon>
        <taxon>Pseudomonadati</taxon>
        <taxon>Pseudomonadota</taxon>
        <taxon>Betaproteobacteria</taxon>
        <taxon>Neisseriales</taxon>
        <taxon>Chitinibacteraceae</taxon>
        <taxon>Chitinimonas</taxon>
    </lineage>
</organism>
<dbReference type="GO" id="GO:0016020">
    <property type="term" value="C:membrane"/>
    <property type="evidence" value="ECO:0007669"/>
    <property type="project" value="UniProtKB-SubCell"/>
</dbReference>
<sequence length="358" mass="39106">MKRYRPNKARWMQYWPLALAVLGLALLYLLAPVLTPFVTAAVLAYILEPLVAKLCRRGCSPAFATSLVLLAATLLLIALVLVIVPLFVQQLTALAGYLPALLTWLRDSAGPWLNERFGLQLVLDVDYAKTWLTEHGEQAGKLVQALLPSLTSGGLALIALVGNLVLIPLVLFYFLRDWDDLLARLAVLIPRRWLGKVDELVRESDAVLGQFLRGQLSVIVIMALFYSIGLWMTGLKSALPIGIVAGLLVFIPYLGVIVGVLLASLAALLQFQSLGGLLPVWGVFLLGQLIEGFYVTPRLVGERIGLHPVAVVFALMAFGQLFGFVGVLLALPLAAMLLVGLRHLKRHYLDSALYRKSA</sequence>
<evidence type="ECO:0000256" key="1">
    <source>
        <dbReference type="ARBA" id="ARBA00004141"/>
    </source>
</evidence>
<feature type="transmembrane region" description="Helical" evidence="6">
    <location>
        <begin position="241"/>
        <end position="269"/>
    </location>
</feature>
<dbReference type="InterPro" id="IPR002549">
    <property type="entry name" value="AI-2E-like"/>
</dbReference>
<comment type="similarity">
    <text evidence="2">Belongs to the autoinducer-2 exporter (AI-2E) (TC 2.A.86) family.</text>
</comment>
<dbReference type="PANTHER" id="PTHR21716">
    <property type="entry name" value="TRANSMEMBRANE PROTEIN"/>
    <property type="match status" value="1"/>
</dbReference>
<dbReference type="PANTHER" id="PTHR21716:SF64">
    <property type="entry name" value="AI-2 TRANSPORT PROTEIN TQSA"/>
    <property type="match status" value="1"/>
</dbReference>